<name>A0A511SWH1_MYXFU</name>
<evidence type="ECO:0000313" key="5">
    <source>
        <dbReference type="Proteomes" id="UP000183760"/>
    </source>
</evidence>
<feature type="domain" description="DUF3592" evidence="2">
    <location>
        <begin position="43"/>
        <end position="133"/>
    </location>
</feature>
<feature type="transmembrane region" description="Helical" evidence="1">
    <location>
        <begin position="6"/>
        <end position="27"/>
    </location>
</feature>
<dbReference type="OrthoDB" id="345221at2"/>
<evidence type="ECO:0000256" key="1">
    <source>
        <dbReference type="SAM" id="Phobius"/>
    </source>
</evidence>
<evidence type="ECO:0000313" key="6">
    <source>
        <dbReference type="Proteomes" id="UP000321514"/>
    </source>
</evidence>
<keyword evidence="1" id="KW-0812">Transmembrane</keyword>
<reference evidence="3 6" key="2">
    <citation type="submission" date="2019-07" db="EMBL/GenBank/DDBJ databases">
        <title>Whole genome shotgun sequence of Myxococcus fulvus NBRC 100333.</title>
        <authorList>
            <person name="Hosoyama A."/>
            <person name="Uohara A."/>
            <person name="Ohji S."/>
            <person name="Ichikawa N."/>
        </authorList>
    </citation>
    <scope>NUCLEOTIDE SEQUENCE [LARGE SCALE GENOMIC DNA]</scope>
    <source>
        <strain evidence="3 6">NBRC 100333</strain>
    </source>
</reference>
<dbReference type="EMBL" id="FOIB01000001">
    <property type="protein sequence ID" value="SES94576.1"/>
    <property type="molecule type" value="Genomic_DNA"/>
</dbReference>
<dbReference type="STRING" id="1334629.MFUL124B02_04180"/>
<keyword evidence="1" id="KW-0472">Membrane</keyword>
<protein>
    <recommendedName>
        <fullName evidence="2">DUF3592 domain-containing protein</fullName>
    </recommendedName>
</protein>
<sequence>MQVLSVVVTVIAALLAAVGVLFVVAGIKDVLRATRTRRWPTAPGTIRSAEEFERRLPAPPMAEPRVFYEAVIEYEYTVGRVLVGTTALRVDPAAYTNPEHAQSILRRYPPGQAVRVAYNPADPTDAVLEPGAHAPSFVRLGVGLGLVALGACMPLVARWFAARL</sequence>
<organism evidence="3 6">
    <name type="scientific">Myxococcus fulvus</name>
    <dbReference type="NCBI Taxonomy" id="33"/>
    <lineage>
        <taxon>Bacteria</taxon>
        <taxon>Pseudomonadati</taxon>
        <taxon>Myxococcota</taxon>
        <taxon>Myxococcia</taxon>
        <taxon>Myxococcales</taxon>
        <taxon>Cystobacterineae</taxon>
        <taxon>Myxococcaceae</taxon>
        <taxon>Myxococcus</taxon>
    </lineage>
</organism>
<comment type="caution">
    <text evidence="3">The sequence shown here is derived from an EMBL/GenBank/DDBJ whole genome shotgun (WGS) entry which is preliminary data.</text>
</comment>
<dbReference type="EMBL" id="BJXR01000012">
    <property type="protein sequence ID" value="GEN05802.1"/>
    <property type="molecule type" value="Genomic_DNA"/>
</dbReference>
<dbReference type="AlphaFoldDB" id="A0A511SWH1"/>
<dbReference type="RefSeq" id="WP_074948919.1">
    <property type="nucleotide sequence ID" value="NZ_BJXR01000012.1"/>
</dbReference>
<keyword evidence="1" id="KW-1133">Transmembrane helix</keyword>
<evidence type="ECO:0000259" key="2">
    <source>
        <dbReference type="Pfam" id="PF12158"/>
    </source>
</evidence>
<feature type="transmembrane region" description="Helical" evidence="1">
    <location>
        <begin position="140"/>
        <end position="161"/>
    </location>
</feature>
<dbReference type="Pfam" id="PF12158">
    <property type="entry name" value="DUF3592"/>
    <property type="match status" value="1"/>
</dbReference>
<evidence type="ECO:0000313" key="3">
    <source>
        <dbReference type="EMBL" id="GEN05802.1"/>
    </source>
</evidence>
<dbReference type="Proteomes" id="UP000183760">
    <property type="component" value="Unassembled WGS sequence"/>
</dbReference>
<reference evidence="4 5" key="1">
    <citation type="submission" date="2016-10" db="EMBL/GenBank/DDBJ databases">
        <authorList>
            <person name="Varghese N."/>
            <person name="Submissions S."/>
        </authorList>
    </citation>
    <scope>NUCLEOTIDE SEQUENCE [LARGE SCALE GENOMIC DNA]</scope>
    <source>
        <strain evidence="4 5">DSM 16525</strain>
    </source>
</reference>
<accession>A0A511SWH1</accession>
<dbReference type="Proteomes" id="UP000321514">
    <property type="component" value="Unassembled WGS sequence"/>
</dbReference>
<proteinExistence type="predicted"/>
<keyword evidence="5" id="KW-1185">Reference proteome</keyword>
<dbReference type="InterPro" id="IPR021994">
    <property type="entry name" value="DUF3592"/>
</dbReference>
<evidence type="ECO:0000313" key="4">
    <source>
        <dbReference type="EMBL" id="SES94576.1"/>
    </source>
</evidence>
<gene>
    <name evidence="3" type="ORF">MFU01_08390</name>
    <name evidence="4" type="ORF">SAMN05443572_101650</name>
</gene>